<dbReference type="SMART" id="SM00342">
    <property type="entry name" value="HTH_ARAC"/>
    <property type="match status" value="1"/>
</dbReference>
<keyword evidence="1" id="KW-0238">DNA-binding</keyword>
<reference evidence="3" key="1">
    <citation type="submission" date="2021-06" db="EMBL/GenBank/DDBJ databases">
        <authorList>
            <person name="Criscuolo A."/>
        </authorList>
    </citation>
    <scope>NUCLEOTIDE SEQUENCE</scope>
    <source>
        <strain evidence="3">CIP111600</strain>
    </source>
</reference>
<comment type="caution">
    <text evidence="3">The sequence shown here is derived from an EMBL/GenBank/DDBJ whole genome shotgun (WGS) entry which is preliminary data.</text>
</comment>
<dbReference type="PROSITE" id="PS01124">
    <property type="entry name" value="HTH_ARAC_FAMILY_2"/>
    <property type="match status" value="1"/>
</dbReference>
<dbReference type="Pfam" id="PF02311">
    <property type="entry name" value="AraC_binding"/>
    <property type="match status" value="1"/>
</dbReference>
<dbReference type="GO" id="GO:0003700">
    <property type="term" value="F:DNA-binding transcription factor activity"/>
    <property type="evidence" value="ECO:0007669"/>
    <property type="project" value="InterPro"/>
</dbReference>
<dbReference type="EMBL" id="CAJVAS010000034">
    <property type="protein sequence ID" value="CAG7646441.1"/>
    <property type="molecule type" value="Genomic_DNA"/>
</dbReference>
<dbReference type="InterPro" id="IPR018060">
    <property type="entry name" value="HTH_AraC"/>
</dbReference>
<dbReference type="RefSeq" id="WP_281426993.1">
    <property type="nucleotide sequence ID" value="NZ_CAJVAS010000034.1"/>
</dbReference>
<gene>
    <name evidence="3" type="primary">rhaR_78</name>
    <name evidence="3" type="ORF">PAESOLCIP111_05169</name>
</gene>
<evidence type="ECO:0000313" key="4">
    <source>
        <dbReference type="Proteomes" id="UP000693672"/>
    </source>
</evidence>
<evidence type="ECO:0000256" key="1">
    <source>
        <dbReference type="ARBA" id="ARBA00023125"/>
    </source>
</evidence>
<protein>
    <submittedName>
        <fullName evidence="3">HTH-type transcriptional activator RhaR</fullName>
    </submittedName>
</protein>
<organism evidence="3 4">
    <name type="scientific">Paenibacillus solanacearum</name>
    <dbReference type="NCBI Taxonomy" id="2048548"/>
    <lineage>
        <taxon>Bacteria</taxon>
        <taxon>Bacillati</taxon>
        <taxon>Bacillota</taxon>
        <taxon>Bacilli</taxon>
        <taxon>Bacillales</taxon>
        <taxon>Paenibacillaceae</taxon>
        <taxon>Paenibacillus</taxon>
    </lineage>
</organism>
<keyword evidence="4" id="KW-1185">Reference proteome</keyword>
<proteinExistence type="predicted"/>
<feature type="domain" description="HTH araC/xylS-type" evidence="2">
    <location>
        <begin position="165"/>
        <end position="263"/>
    </location>
</feature>
<dbReference type="PANTHER" id="PTHR43280:SF2">
    <property type="entry name" value="HTH-TYPE TRANSCRIPTIONAL REGULATOR EXSA"/>
    <property type="match status" value="1"/>
</dbReference>
<dbReference type="InterPro" id="IPR003313">
    <property type="entry name" value="AraC-bd"/>
</dbReference>
<evidence type="ECO:0000313" key="3">
    <source>
        <dbReference type="EMBL" id="CAG7646441.1"/>
    </source>
</evidence>
<accession>A0A916K8Z7</accession>
<dbReference type="GO" id="GO:0043565">
    <property type="term" value="F:sequence-specific DNA binding"/>
    <property type="evidence" value="ECO:0007669"/>
    <property type="project" value="InterPro"/>
</dbReference>
<name>A0A916K8Z7_9BACL</name>
<dbReference type="Proteomes" id="UP000693672">
    <property type="component" value="Unassembled WGS sequence"/>
</dbReference>
<sequence>MSSSFQELFHFHPGVEMIYIHEGVGRIIIEHRIFEIKPGALLFIKPFQPHYLQMNIGPEQPYVRSLIKYEPHYLSAYLKMFPTICKFHNDLWKDPSILQVQQLPHSAQLERFLKESYERRRSYPLPDRMEGKALFLVSLFHYLQPLWENSEPSKHSSHTFSPVVVQIMNWIDENYFNEFQLESLSQAVHLSPNHVSFLFHKVTGKTITEFLTVRRLKQACLLLKTTTQTVQEIGQQSGWPNFAYFCQVFKKHIGMTPKQYRYQ</sequence>
<dbReference type="PANTHER" id="PTHR43280">
    <property type="entry name" value="ARAC-FAMILY TRANSCRIPTIONAL REGULATOR"/>
    <property type="match status" value="1"/>
</dbReference>
<evidence type="ECO:0000259" key="2">
    <source>
        <dbReference type="PROSITE" id="PS01124"/>
    </source>
</evidence>
<dbReference type="Pfam" id="PF12833">
    <property type="entry name" value="HTH_18"/>
    <property type="match status" value="1"/>
</dbReference>
<dbReference type="AlphaFoldDB" id="A0A916K8Z7"/>